<sequence>MKIFLVAILIIFLYLRKPVSRLWRNTKINYLLGLYNSYKHANGHDEKALAFEQIAKNRPLSNDLIGGLYFFSPSYDDFGNEEKIRDAYIRLCEAFDDNYYWAKKYLHPKYLIKDIFFLPGAILGFLFNREFNNVPSFLVSCLTWTATILISAYATELRQLIDAVIKNFS</sequence>
<evidence type="ECO:0000313" key="2">
    <source>
        <dbReference type="Proteomes" id="UP000308539"/>
    </source>
</evidence>
<evidence type="ECO:0008006" key="3">
    <source>
        <dbReference type="Google" id="ProtNLM"/>
    </source>
</evidence>
<name>A0ABY2TCP7_9BACI</name>
<keyword evidence="2" id="KW-1185">Reference proteome</keyword>
<evidence type="ECO:0000313" key="1">
    <source>
        <dbReference type="EMBL" id="TKI66079.1"/>
    </source>
</evidence>
<proteinExistence type="predicted"/>
<dbReference type="Proteomes" id="UP000308539">
    <property type="component" value="Unassembled WGS sequence"/>
</dbReference>
<accession>A0ABY2TCP7</accession>
<reference evidence="1 2" key="1">
    <citation type="submission" date="2019-04" db="EMBL/GenBank/DDBJ databases">
        <title>Lysinibacillus genome sequencing.</title>
        <authorList>
            <person name="Dunlap C."/>
        </authorList>
    </citation>
    <scope>NUCLEOTIDE SEQUENCE [LARGE SCALE GENOMIC DNA]</scope>
    <source>
        <strain evidence="1 2">NBRC 109424</strain>
    </source>
</reference>
<comment type="caution">
    <text evidence="1">The sequence shown here is derived from an EMBL/GenBank/DDBJ whole genome shotgun (WGS) entry which is preliminary data.</text>
</comment>
<organism evidence="1 2">
    <name type="scientific">Lysinibacillus varians</name>
    <dbReference type="NCBI Taxonomy" id="1145276"/>
    <lineage>
        <taxon>Bacteria</taxon>
        <taxon>Bacillati</taxon>
        <taxon>Bacillota</taxon>
        <taxon>Bacilli</taxon>
        <taxon>Bacillales</taxon>
        <taxon>Bacillaceae</taxon>
        <taxon>Lysinibacillus</taxon>
    </lineage>
</organism>
<dbReference type="EMBL" id="SZPV01000013">
    <property type="protein sequence ID" value="TKI66079.1"/>
    <property type="molecule type" value="Genomic_DNA"/>
</dbReference>
<gene>
    <name evidence="1" type="ORF">FC752_05805</name>
</gene>
<protein>
    <recommendedName>
        <fullName evidence="3">Tetratricopeptide repeat protein</fullName>
    </recommendedName>
</protein>
<dbReference type="RefSeq" id="WP_025220175.1">
    <property type="nucleotide sequence ID" value="NZ_CP006837.1"/>
</dbReference>